<keyword evidence="3" id="KW-1185">Reference proteome</keyword>
<evidence type="ECO:0000256" key="1">
    <source>
        <dbReference type="SAM" id="MobiDB-lite"/>
    </source>
</evidence>
<comment type="caution">
    <text evidence="2">The sequence shown here is derived from an EMBL/GenBank/DDBJ whole genome shotgun (WGS) entry which is preliminary data.</text>
</comment>
<protein>
    <submittedName>
        <fullName evidence="2">Uncharacterized protein</fullName>
    </submittedName>
</protein>
<feature type="compositionally biased region" description="Low complexity" evidence="1">
    <location>
        <begin position="33"/>
        <end position="52"/>
    </location>
</feature>
<dbReference type="Proteomes" id="UP000825935">
    <property type="component" value="Chromosome 20"/>
</dbReference>
<organism evidence="2 3">
    <name type="scientific">Ceratopteris richardii</name>
    <name type="common">Triangle waterfern</name>
    <dbReference type="NCBI Taxonomy" id="49495"/>
    <lineage>
        <taxon>Eukaryota</taxon>
        <taxon>Viridiplantae</taxon>
        <taxon>Streptophyta</taxon>
        <taxon>Embryophyta</taxon>
        <taxon>Tracheophyta</taxon>
        <taxon>Polypodiopsida</taxon>
        <taxon>Polypodiidae</taxon>
        <taxon>Polypodiales</taxon>
        <taxon>Pteridineae</taxon>
        <taxon>Pteridaceae</taxon>
        <taxon>Parkerioideae</taxon>
        <taxon>Ceratopteris</taxon>
    </lineage>
</organism>
<reference evidence="2" key="1">
    <citation type="submission" date="2021-08" db="EMBL/GenBank/DDBJ databases">
        <title>WGS assembly of Ceratopteris richardii.</title>
        <authorList>
            <person name="Marchant D.B."/>
            <person name="Chen G."/>
            <person name="Jenkins J."/>
            <person name="Shu S."/>
            <person name="Leebens-Mack J."/>
            <person name="Grimwood J."/>
            <person name="Schmutz J."/>
            <person name="Soltis P."/>
            <person name="Soltis D."/>
            <person name="Chen Z.-H."/>
        </authorList>
    </citation>
    <scope>NUCLEOTIDE SEQUENCE</scope>
    <source>
        <strain evidence="2">Whitten #5841</strain>
        <tissue evidence="2">Leaf</tissue>
    </source>
</reference>
<evidence type="ECO:0000313" key="2">
    <source>
        <dbReference type="EMBL" id="KAH7330848.1"/>
    </source>
</evidence>
<evidence type="ECO:0000313" key="3">
    <source>
        <dbReference type="Proteomes" id="UP000825935"/>
    </source>
</evidence>
<feature type="compositionally biased region" description="Polar residues" evidence="1">
    <location>
        <begin position="16"/>
        <end position="31"/>
    </location>
</feature>
<proteinExistence type="predicted"/>
<sequence>MLRFLTSHELADSKNRSSSSYGARSTTQKFGTSMPASKSESSSSCSSGSTSSPLQTCTVSIADSKHHLSSSVHESLHVCFDALSPFHTCTMSPAHASQPCLVLYAQEPLVSSSILFIPIQHRMVTAF</sequence>
<dbReference type="EMBL" id="CM035425">
    <property type="protein sequence ID" value="KAH7330848.1"/>
    <property type="molecule type" value="Genomic_DNA"/>
</dbReference>
<gene>
    <name evidence="2" type="ORF">KP509_20G005400</name>
</gene>
<accession>A0A8T2SGE6</accession>
<feature type="region of interest" description="Disordered" evidence="1">
    <location>
        <begin position="1"/>
        <end position="54"/>
    </location>
</feature>
<dbReference type="AlphaFoldDB" id="A0A8T2SGE6"/>
<name>A0A8T2SGE6_CERRI</name>